<dbReference type="SUPFAM" id="SSF56112">
    <property type="entry name" value="Protein kinase-like (PK-like)"/>
    <property type="match status" value="1"/>
</dbReference>
<keyword evidence="7" id="KW-0808">Transferase</keyword>
<evidence type="ECO:0000313" key="16">
    <source>
        <dbReference type="EMBL" id="KAF2443721.1"/>
    </source>
</evidence>
<evidence type="ECO:0000256" key="13">
    <source>
        <dbReference type="ARBA" id="ARBA00047899"/>
    </source>
</evidence>
<evidence type="ECO:0000256" key="9">
    <source>
        <dbReference type="ARBA" id="ARBA00022777"/>
    </source>
</evidence>
<dbReference type="Proteomes" id="UP000799764">
    <property type="component" value="Unassembled WGS sequence"/>
</dbReference>
<evidence type="ECO:0000256" key="12">
    <source>
        <dbReference type="ARBA" id="ARBA00033194"/>
    </source>
</evidence>
<dbReference type="InterPro" id="IPR000719">
    <property type="entry name" value="Prot_kinase_dom"/>
</dbReference>
<evidence type="ECO:0000256" key="3">
    <source>
        <dbReference type="ARBA" id="ARBA00012513"/>
    </source>
</evidence>
<dbReference type="PANTHER" id="PTHR43671:SF98">
    <property type="entry name" value="SERINE_THREONINE-PROTEIN KINASE NEK11"/>
    <property type="match status" value="1"/>
</dbReference>
<dbReference type="InterPro" id="IPR050660">
    <property type="entry name" value="NEK_Ser/Thr_kinase"/>
</dbReference>
<gene>
    <name evidence="16" type="ORF">P171DRAFT_432906</name>
</gene>
<keyword evidence="9 16" id="KW-0418">Kinase</keyword>
<evidence type="ECO:0000256" key="6">
    <source>
        <dbReference type="ARBA" id="ARBA00022527"/>
    </source>
</evidence>
<dbReference type="Gene3D" id="1.10.510.10">
    <property type="entry name" value="Transferase(Phosphotransferase) domain 1"/>
    <property type="match status" value="1"/>
</dbReference>
<evidence type="ECO:0000256" key="10">
    <source>
        <dbReference type="ARBA" id="ARBA00022840"/>
    </source>
</evidence>
<dbReference type="OrthoDB" id="310217at2759"/>
<dbReference type="GO" id="GO:0005634">
    <property type="term" value="C:nucleus"/>
    <property type="evidence" value="ECO:0007669"/>
    <property type="project" value="TreeGrafter"/>
</dbReference>
<keyword evidence="8" id="KW-0547">Nucleotide-binding</keyword>
<evidence type="ECO:0000256" key="4">
    <source>
        <dbReference type="ARBA" id="ARBA00013948"/>
    </source>
</evidence>
<proteinExistence type="predicted"/>
<evidence type="ECO:0000256" key="8">
    <source>
        <dbReference type="ARBA" id="ARBA00022741"/>
    </source>
</evidence>
<evidence type="ECO:0000256" key="11">
    <source>
        <dbReference type="ARBA" id="ARBA00030980"/>
    </source>
</evidence>
<name>A0A9P4UB41_9PLEO</name>
<evidence type="ECO:0000256" key="2">
    <source>
        <dbReference type="ARBA" id="ARBA00011534"/>
    </source>
</evidence>
<dbReference type="InterPro" id="IPR011009">
    <property type="entry name" value="Kinase-like_dom_sf"/>
</dbReference>
<comment type="catalytic activity">
    <reaction evidence="13">
        <text>L-threonyl-[protein] + ATP = O-phospho-L-threonyl-[protein] + ADP + H(+)</text>
        <dbReference type="Rhea" id="RHEA:46608"/>
        <dbReference type="Rhea" id="RHEA-COMP:11060"/>
        <dbReference type="Rhea" id="RHEA-COMP:11605"/>
        <dbReference type="ChEBI" id="CHEBI:15378"/>
        <dbReference type="ChEBI" id="CHEBI:30013"/>
        <dbReference type="ChEBI" id="CHEBI:30616"/>
        <dbReference type="ChEBI" id="CHEBI:61977"/>
        <dbReference type="ChEBI" id="CHEBI:456216"/>
        <dbReference type="EC" id="2.7.11.1"/>
    </reaction>
</comment>
<dbReference type="GO" id="GO:0005524">
    <property type="term" value="F:ATP binding"/>
    <property type="evidence" value="ECO:0007669"/>
    <property type="project" value="UniProtKB-KW"/>
</dbReference>
<evidence type="ECO:0000259" key="15">
    <source>
        <dbReference type="PROSITE" id="PS50011"/>
    </source>
</evidence>
<dbReference type="CDD" id="cd00180">
    <property type="entry name" value="PKc"/>
    <property type="match status" value="1"/>
</dbReference>
<feature type="domain" description="Protein kinase" evidence="15">
    <location>
        <begin position="34"/>
        <end position="296"/>
    </location>
</feature>
<accession>A0A9P4UB41</accession>
<organism evidence="16 17">
    <name type="scientific">Karstenula rhodostoma CBS 690.94</name>
    <dbReference type="NCBI Taxonomy" id="1392251"/>
    <lineage>
        <taxon>Eukaryota</taxon>
        <taxon>Fungi</taxon>
        <taxon>Dikarya</taxon>
        <taxon>Ascomycota</taxon>
        <taxon>Pezizomycotina</taxon>
        <taxon>Dothideomycetes</taxon>
        <taxon>Pleosporomycetidae</taxon>
        <taxon>Pleosporales</taxon>
        <taxon>Massarineae</taxon>
        <taxon>Didymosphaeriaceae</taxon>
        <taxon>Karstenula</taxon>
    </lineage>
</organism>
<protein>
    <recommendedName>
        <fullName evidence="5">EKC/KEOPS complex subunit BUD32</fullName>
        <ecNumber evidence="3">2.7.11.1</ecNumber>
    </recommendedName>
    <alternativeName>
        <fullName evidence="11 12">Atypical Serine/threonine protein kinase BUD32</fullName>
    </alternativeName>
    <alternativeName>
        <fullName evidence="4">EKC/KEOPS complex subunit bud32</fullName>
    </alternativeName>
</protein>
<keyword evidence="10" id="KW-0067">ATP-binding</keyword>
<evidence type="ECO:0000256" key="1">
    <source>
        <dbReference type="ARBA" id="ARBA00003747"/>
    </source>
</evidence>
<keyword evidence="6" id="KW-0723">Serine/threonine-protein kinase</keyword>
<dbReference type="GO" id="GO:0004674">
    <property type="term" value="F:protein serine/threonine kinase activity"/>
    <property type="evidence" value="ECO:0007669"/>
    <property type="project" value="UniProtKB-KW"/>
</dbReference>
<comment type="subunit">
    <text evidence="2">Component of the EKC/KEOPS complex composed of at least BUD32, CGI121, GON7, KAE1 and PCC1; the whole complex dimerizes.</text>
</comment>
<evidence type="ECO:0000256" key="14">
    <source>
        <dbReference type="ARBA" id="ARBA00048679"/>
    </source>
</evidence>
<reference evidence="16" key="1">
    <citation type="journal article" date="2020" name="Stud. Mycol.">
        <title>101 Dothideomycetes genomes: a test case for predicting lifestyles and emergence of pathogens.</title>
        <authorList>
            <person name="Haridas S."/>
            <person name="Albert R."/>
            <person name="Binder M."/>
            <person name="Bloem J."/>
            <person name="Labutti K."/>
            <person name="Salamov A."/>
            <person name="Andreopoulos B."/>
            <person name="Baker S."/>
            <person name="Barry K."/>
            <person name="Bills G."/>
            <person name="Bluhm B."/>
            <person name="Cannon C."/>
            <person name="Castanera R."/>
            <person name="Culley D."/>
            <person name="Daum C."/>
            <person name="Ezra D."/>
            <person name="Gonzalez J."/>
            <person name="Henrissat B."/>
            <person name="Kuo A."/>
            <person name="Liang C."/>
            <person name="Lipzen A."/>
            <person name="Lutzoni F."/>
            <person name="Magnuson J."/>
            <person name="Mondo S."/>
            <person name="Nolan M."/>
            <person name="Ohm R."/>
            <person name="Pangilinan J."/>
            <person name="Park H.-J."/>
            <person name="Ramirez L."/>
            <person name="Alfaro M."/>
            <person name="Sun H."/>
            <person name="Tritt A."/>
            <person name="Yoshinaga Y."/>
            <person name="Zwiers L.-H."/>
            <person name="Turgeon B."/>
            <person name="Goodwin S."/>
            <person name="Spatafora J."/>
            <person name="Crous P."/>
            <person name="Grigoriev I."/>
        </authorList>
    </citation>
    <scope>NUCLEOTIDE SEQUENCE</scope>
    <source>
        <strain evidence="16">CBS 690.94</strain>
    </source>
</reference>
<comment type="catalytic activity">
    <reaction evidence="14">
        <text>L-seryl-[protein] + ATP = O-phospho-L-seryl-[protein] + ADP + H(+)</text>
        <dbReference type="Rhea" id="RHEA:17989"/>
        <dbReference type="Rhea" id="RHEA-COMP:9863"/>
        <dbReference type="Rhea" id="RHEA-COMP:11604"/>
        <dbReference type="ChEBI" id="CHEBI:15378"/>
        <dbReference type="ChEBI" id="CHEBI:29999"/>
        <dbReference type="ChEBI" id="CHEBI:30616"/>
        <dbReference type="ChEBI" id="CHEBI:83421"/>
        <dbReference type="ChEBI" id="CHEBI:456216"/>
        <dbReference type="EC" id="2.7.11.1"/>
    </reaction>
</comment>
<dbReference type="InterPro" id="IPR008266">
    <property type="entry name" value="Tyr_kinase_AS"/>
</dbReference>
<dbReference type="EMBL" id="MU001502">
    <property type="protein sequence ID" value="KAF2443721.1"/>
    <property type="molecule type" value="Genomic_DNA"/>
</dbReference>
<dbReference type="PANTHER" id="PTHR43671">
    <property type="entry name" value="SERINE/THREONINE-PROTEIN KINASE NEK"/>
    <property type="match status" value="1"/>
</dbReference>
<comment type="function">
    <text evidence="1">Component of the EKC/KEOPS complex that is required for the formation of a threonylcarbamoyl group on adenosine at position 37 (t(6)A37) in tRNAs that read codons beginning with adenine. The complex is probably involved in the transfer of the threonylcarbamoyl moiety of threonylcarbamoyl-AMP (TC-AMP) to the N6 group of A37. BUD32 has ATPase activity in the context of the EKC/KEOPS complex and likely plays a supporting role to the catalytic subunit KAE1. The EKC/KEOPS complex also promotes both telomere uncapping and telomere elongation. The complex is required for efficient recruitment of transcriptional coactivators.</text>
</comment>
<evidence type="ECO:0000313" key="17">
    <source>
        <dbReference type="Proteomes" id="UP000799764"/>
    </source>
</evidence>
<dbReference type="Pfam" id="PF00069">
    <property type="entry name" value="Pkinase"/>
    <property type="match status" value="1"/>
</dbReference>
<evidence type="ECO:0000256" key="7">
    <source>
        <dbReference type="ARBA" id="ARBA00022679"/>
    </source>
</evidence>
<dbReference type="AlphaFoldDB" id="A0A9P4UB41"/>
<dbReference type="PROSITE" id="PS50011">
    <property type="entry name" value="PROTEIN_KINASE_DOM"/>
    <property type="match status" value="1"/>
</dbReference>
<keyword evidence="17" id="KW-1185">Reference proteome</keyword>
<evidence type="ECO:0000256" key="5">
    <source>
        <dbReference type="ARBA" id="ARBA00019973"/>
    </source>
</evidence>
<sequence>MLEEICIRRRAGLKFELGAVLNQRWTIISSLSDYDIHTSDGCSNRGIKLVQEISTGKWCVLKMLPPDMSCPGHAMREICVLHNLNRPNNSDADIVRLLDFDDGCKHPHDIPWIVTELCDRGTLAQLVDSHASQSRHLPEAFVWHVFERLAAAVQFCHDLGVVHRDITPANVFLHSNTKMQTYPDVRLGDFGCAVDERDFSRLTLETLSPGNPDFMPPEGCMVQASSDVYQVGLVVLCLCMCETDLTECLADFYGGMDTCGRRISPELKRLIVWCLSREAGQRPSAEMLVASIQRVVSERRINKETVAFERLLEVRKGMGLCSNTAEE</sequence>
<comment type="caution">
    <text evidence="16">The sequence shown here is derived from an EMBL/GenBank/DDBJ whole genome shotgun (WGS) entry which is preliminary data.</text>
</comment>
<dbReference type="EC" id="2.7.11.1" evidence="3"/>
<dbReference type="PROSITE" id="PS00109">
    <property type="entry name" value="PROTEIN_KINASE_TYR"/>
    <property type="match status" value="1"/>
</dbReference>